<reference evidence="1" key="1">
    <citation type="submission" date="2018-05" db="EMBL/GenBank/DDBJ databases">
        <authorList>
            <person name="Lanie J.A."/>
            <person name="Ng W.-L."/>
            <person name="Kazmierczak K.M."/>
            <person name="Andrzejewski T.M."/>
            <person name="Davidsen T.M."/>
            <person name="Wayne K.J."/>
            <person name="Tettelin H."/>
            <person name="Glass J.I."/>
            <person name="Rusch D."/>
            <person name="Podicherti R."/>
            <person name="Tsui H.-C.T."/>
            <person name="Winkler M.E."/>
        </authorList>
    </citation>
    <scope>NUCLEOTIDE SEQUENCE</scope>
</reference>
<evidence type="ECO:0000313" key="1">
    <source>
        <dbReference type="EMBL" id="SVB63663.1"/>
    </source>
</evidence>
<proteinExistence type="predicted"/>
<protein>
    <submittedName>
        <fullName evidence="1">Uncharacterized protein</fullName>
    </submittedName>
</protein>
<dbReference type="SUPFAM" id="SSF51569">
    <property type="entry name" value="Aldolase"/>
    <property type="match status" value="1"/>
</dbReference>
<feature type="non-terminal residue" evidence="1">
    <location>
        <position position="28"/>
    </location>
</feature>
<dbReference type="AlphaFoldDB" id="A0A382FN74"/>
<sequence length="28" mass="3000">MKQGHDGLAIFGTTGEANSFSIKEKCET</sequence>
<gene>
    <name evidence="1" type="ORF">METZ01_LOCUS216517</name>
</gene>
<dbReference type="EMBL" id="UINC01050561">
    <property type="protein sequence ID" value="SVB63663.1"/>
    <property type="molecule type" value="Genomic_DNA"/>
</dbReference>
<name>A0A382FN74_9ZZZZ</name>
<accession>A0A382FN74</accession>
<organism evidence="1">
    <name type="scientific">marine metagenome</name>
    <dbReference type="NCBI Taxonomy" id="408172"/>
    <lineage>
        <taxon>unclassified sequences</taxon>
        <taxon>metagenomes</taxon>
        <taxon>ecological metagenomes</taxon>
    </lineage>
</organism>